<gene>
    <name evidence="1" type="ORF">BKA23_3208</name>
</gene>
<protein>
    <submittedName>
        <fullName evidence="1">Uncharacterized protein</fullName>
    </submittedName>
</protein>
<proteinExistence type="predicted"/>
<accession>A0A561DWX9</accession>
<organism evidence="1 2">
    <name type="scientific">Rudaeicoccus suwonensis</name>
    <dbReference type="NCBI Taxonomy" id="657409"/>
    <lineage>
        <taxon>Bacteria</taxon>
        <taxon>Bacillati</taxon>
        <taxon>Actinomycetota</taxon>
        <taxon>Actinomycetes</taxon>
        <taxon>Micrococcales</taxon>
        <taxon>Dermacoccaceae</taxon>
        <taxon>Rudaeicoccus</taxon>
    </lineage>
</organism>
<dbReference type="OrthoDB" id="2874394at2"/>
<evidence type="ECO:0000313" key="2">
    <source>
        <dbReference type="Proteomes" id="UP000318297"/>
    </source>
</evidence>
<dbReference type="Proteomes" id="UP000318297">
    <property type="component" value="Unassembled WGS sequence"/>
</dbReference>
<dbReference type="EMBL" id="VIVQ01000004">
    <property type="protein sequence ID" value="TWE07842.1"/>
    <property type="molecule type" value="Genomic_DNA"/>
</dbReference>
<evidence type="ECO:0000313" key="1">
    <source>
        <dbReference type="EMBL" id="TWE07842.1"/>
    </source>
</evidence>
<sequence length="89" mass="9924">MLASEIREALRTEGESALADQVDALLVTSPCGCGDTCCQSFYTERKPDEAYGPGHRSVPLRPPHSWMLILDVVDDRIVHVEVLFREPLN</sequence>
<keyword evidence="2" id="KW-1185">Reference proteome</keyword>
<dbReference type="AlphaFoldDB" id="A0A561DWX9"/>
<reference evidence="1 2" key="1">
    <citation type="submission" date="2019-06" db="EMBL/GenBank/DDBJ databases">
        <title>Sequencing the genomes of 1000 actinobacteria strains.</title>
        <authorList>
            <person name="Klenk H.-P."/>
        </authorList>
    </citation>
    <scope>NUCLEOTIDE SEQUENCE [LARGE SCALE GENOMIC DNA]</scope>
    <source>
        <strain evidence="1 2">DSM 19560</strain>
    </source>
</reference>
<comment type="caution">
    <text evidence="1">The sequence shown here is derived from an EMBL/GenBank/DDBJ whole genome shotgun (WGS) entry which is preliminary data.</text>
</comment>
<name>A0A561DWX9_9MICO</name>